<dbReference type="EMBL" id="KN823049">
    <property type="protein sequence ID" value="KIO25033.1"/>
    <property type="molecule type" value="Genomic_DNA"/>
</dbReference>
<gene>
    <name evidence="2" type="ORF">M407DRAFT_211148</name>
</gene>
<feature type="domain" description="PARP catalytic" evidence="1">
    <location>
        <begin position="2"/>
        <end position="117"/>
    </location>
</feature>
<reference evidence="2 3" key="1">
    <citation type="submission" date="2014-04" db="EMBL/GenBank/DDBJ databases">
        <authorList>
            <consortium name="DOE Joint Genome Institute"/>
            <person name="Kuo A."/>
            <person name="Girlanda M."/>
            <person name="Perotto S."/>
            <person name="Kohler A."/>
            <person name="Nagy L.G."/>
            <person name="Floudas D."/>
            <person name="Copeland A."/>
            <person name="Barry K.W."/>
            <person name="Cichocki N."/>
            <person name="Veneault-Fourrey C."/>
            <person name="LaButti K."/>
            <person name="Lindquist E.A."/>
            <person name="Lipzen A."/>
            <person name="Lundell T."/>
            <person name="Morin E."/>
            <person name="Murat C."/>
            <person name="Sun H."/>
            <person name="Tunlid A."/>
            <person name="Henrissat B."/>
            <person name="Grigoriev I.V."/>
            <person name="Hibbett D.S."/>
            <person name="Martin F."/>
            <person name="Nordberg H.P."/>
            <person name="Cantor M.N."/>
            <person name="Hua S.X."/>
        </authorList>
    </citation>
    <scope>NUCLEOTIDE SEQUENCE [LARGE SCALE GENOMIC DNA]</scope>
    <source>
        <strain evidence="2 3">MUT 4182</strain>
    </source>
</reference>
<dbReference type="Gene3D" id="6.20.320.10">
    <property type="match status" value="1"/>
</dbReference>
<dbReference type="OrthoDB" id="9514740at2759"/>
<organism evidence="2 3">
    <name type="scientific">Tulasnella calospora MUT 4182</name>
    <dbReference type="NCBI Taxonomy" id="1051891"/>
    <lineage>
        <taxon>Eukaryota</taxon>
        <taxon>Fungi</taxon>
        <taxon>Dikarya</taxon>
        <taxon>Basidiomycota</taxon>
        <taxon>Agaricomycotina</taxon>
        <taxon>Agaricomycetes</taxon>
        <taxon>Cantharellales</taxon>
        <taxon>Tulasnellaceae</taxon>
        <taxon>Tulasnella</taxon>
    </lineage>
</organism>
<protein>
    <recommendedName>
        <fullName evidence="1">PARP catalytic domain-containing protein</fullName>
    </recommendedName>
</protein>
<dbReference type="Proteomes" id="UP000054248">
    <property type="component" value="Unassembled WGS sequence"/>
</dbReference>
<feature type="non-terminal residue" evidence="2">
    <location>
        <position position="1"/>
    </location>
</feature>
<dbReference type="GO" id="GO:0003950">
    <property type="term" value="F:NAD+ poly-ADP-ribosyltransferase activity"/>
    <property type="evidence" value="ECO:0007669"/>
    <property type="project" value="InterPro"/>
</dbReference>
<proteinExistence type="predicted"/>
<dbReference type="SUPFAM" id="SSF56399">
    <property type="entry name" value="ADP-ribosylation"/>
    <property type="match status" value="1"/>
</dbReference>
<sequence>NERLVFHGTPRHCSVGESNSLTDLCSKPRCSLCGVLRKSFSVERAGTAPDRNFMRFGRGIYTSNVSSKADDYTNTLPYSNNKVIVIAKALLGRAGILHQTTQTLIGPPAGFDSVLGEVGVDLNYDEQVLYRDDAIRPAYVIIYEPESLSSWW</sequence>
<dbReference type="STRING" id="1051891.A0A0C3KU63"/>
<dbReference type="AlphaFoldDB" id="A0A0C3KU63"/>
<reference evidence="3" key="2">
    <citation type="submission" date="2015-01" db="EMBL/GenBank/DDBJ databases">
        <title>Evolutionary Origins and Diversification of the Mycorrhizal Mutualists.</title>
        <authorList>
            <consortium name="DOE Joint Genome Institute"/>
            <consortium name="Mycorrhizal Genomics Consortium"/>
            <person name="Kohler A."/>
            <person name="Kuo A."/>
            <person name="Nagy L.G."/>
            <person name="Floudas D."/>
            <person name="Copeland A."/>
            <person name="Barry K.W."/>
            <person name="Cichocki N."/>
            <person name="Veneault-Fourrey C."/>
            <person name="LaButti K."/>
            <person name="Lindquist E.A."/>
            <person name="Lipzen A."/>
            <person name="Lundell T."/>
            <person name="Morin E."/>
            <person name="Murat C."/>
            <person name="Riley R."/>
            <person name="Ohm R."/>
            <person name="Sun H."/>
            <person name="Tunlid A."/>
            <person name="Henrissat B."/>
            <person name="Grigoriev I.V."/>
            <person name="Hibbett D.S."/>
            <person name="Martin F."/>
        </authorList>
    </citation>
    <scope>NUCLEOTIDE SEQUENCE [LARGE SCALE GENOMIC DNA]</scope>
    <source>
        <strain evidence="3">MUT 4182</strain>
    </source>
</reference>
<dbReference type="HOGENOM" id="CLU_039434_2_0_1"/>
<dbReference type="Pfam" id="PF00644">
    <property type="entry name" value="PARP"/>
    <property type="match status" value="1"/>
</dbReference>
<accession>A0A0C3KU63</accession>
<keyword evidence="3" id="KW-1185">Reference proteome</keyword>
<dbReference type="InterPro" id="IPR012317">
    <property type="entry name" value="Poly(ADP-ribose)pol_cat_dom"/>
</dbReference>
<dbReference type="Gene3D" id="3.90.228.10">
    <property type="match status" value="1"/>
</dbReference>
<evidence type="ECO:0000259" key="1">
    <source>
        <dbReference type="Pfam" id="PF00644"/>
    </source>
</evidence>
<evidence type="ECO:0000313" key="2">
    <source>
        <dbReference type="EMBL" id="KIO25033.1"/>
    </source>
</evidence>
<evidence type="ECO:0000313" key="3">
    <source>
        <dbReference type="Proteomes" id="UP000054248"/>
    </source>
</evidence>
<name>A0A0C3KU63_9AGAM</name>